<dbReference type="AlphaFoldDB" id="A0AAV2ZE28"/>
<dbReference type="GO" id="GO:0006364">
    <property type="term" value="P:rRNA processing"/>
    <property type="evidence" value="ECO:0007669"/>
    <property type="project" value="UniProtKB-KW"/>
</dbReference>
<feature type="domain" description="Exoribonuclease phosphorolytic" evidence="6">
    <location>
        <begin position="18"/>
        <end position="139"/>
    </location>
</feature>
<dbReference type="GO" id="GO:0034475">
    <property type="term" value="P:U4 snRNA 3'-end processing"/>
    <property type="evidence" value="ECO:0007669"/>
    <property type="project" value="TreeGrafter"/>
</dbReference>
<dbReference type="SUPFAM" id="SSF54211">
    <property type="entry name" value="Ribosomal protein S5 domain 2-like"/>
    <property type="match status" value="1"/>
</dbReference>
<gene>
    <name evidence="7" type="ORF">N0F65_011410</name>
</gene>
<keyword evidence="8" id="KW-1185">Reference proteome</keyword>
<keyword evidence="3" id="KW-0698">rRNA processing</keyword>
<dbReference type="PANTHER" id="PTHR11953:SF1">
    <property type="entry name" value="EXOSOME COMPLEX COMPONENT RRP46"/>
    <property type="match status" value="1"/>
</dbReference>
<sequence>MANAAHNDGRVDGRASNEIRPLSSKQGALFRADGSARMAHGNTIVLAAVYGPGQAKSRRNERPDRATIDVVFKLEKGMSTSKEKEYEQVVRQTFEPIVMVEDFPRAVISVVVQVIEDSGSLLSVAINAVTLALMDAGVPMKSVVTASSCAVQQDGSLVLDPSTAEEDQAAAIVTSASSNAHPGVLTSIASGVLSDEVFFACLEACQRASDSIIAFVRLVQQKKYGQGA</sequence>
<keyword evidence="4" id="KW-0271">Exosome</keyword>
<dbReference type="InterPro" id="IPR001247">
    <property type="entry name" value="ExoRNase_PH_dom1"/>
</dbReference>
<evidence type="ECO:0000256" key="5">
    <source>
        <dbReference type="ARBA" id="ARBA00023242"/>
    </source>
</evidence>
<dbReference type="GO" id="GO:0000176">
    <property type="term" value="C:nuclear exosome (RNase complex)"/>
    <property type="evidence" value="ECO:0007669"/>
    <property type="project" value="TreeGrafter"/>
</dbReference>
<evidence type="ECO:0000256" key="3">
    <source>
        <dbReference type="ARBA" id="ARBA00022552"/>
    </source>
</evidence>
<organism evidence="7 8">
    <name type="scientific">Lagenidium giganteum</name>
    <dbReference type="NCBI Taxonomy" id="4803"/>
    <lineage>
        <taxon>Eukaryota</taxon>
        <taxon>Sar</taxon>
        <taxon>Stramenopiles</taxon>
        <taxon>Oomycota</taxon>
        <taxon>Peronosporomycetes</taxon>
        <taxon>Pythiales</taxon>
        <taxon>Pythiaceae</taxon>
    </lineage>
</organism>
<comment type="subcellular location">
    <subcellularLocation>
        <location evidence="1">Nucleus</location>
    </subcellularLocation>
</comment>
<keyword evidence="5" id="KW-0539">Nucleus</keyword>
<dbReference type="PANTHER" id="PTHR11953">
    <property type="entry name" value="EXOSOME COMPLEX COMPONENT"/>
    <property type="match status" value="1"/>
</dbReference>
<reference evidence="7" key="1">
    <citation type="submission" date="2022-11" db="EMBL/GenBank/DDBJ databases">
        <authorList>
            <person name="Morgan W.R."/>
            <person name="Tartar A."/>
        </authorList>
    </citation>
    <scope>NUCLEOTIDE SEQUENCE</scope>
    <source>
        <strain evidence="7">ARSEF 373</strain>
    </source>
</reference>
<evidence type="ECO:0000256" key="1">
    <source>
        <dbReference type="ARBA" id="ARBA00004123"/>
    </source>
</evidence>
<dbReference type="InterPro" id="IPR020568">
    <property type="entry name" value="Ribosomal_Su5_D2-typ_SF"/>
</dbReference>
<dbReference type="GO" id="GO:0071051">
    <property type="term" value="P:poly(A)-dependent snoRNA 3'-end processing"/>
    <property type="evidence" value="ECO:0007669"/>
    <property type="project" value="TreeGrafter"/>
</dbReference>
<dbReference type="Proteomes" id="UP001146120">
    <property type="component" value="Unassembled WGS sequence"/>
</dbReference>
<dbReference type="InterPro" id="IPR027408">
    <property type="entry name" value="PNPase/RNase_PH_dom_sf"/>
</dbReference>
<evidence type="ECO:0000313" key="8">
    <source>
        <dbReference type="Proteomes" id="UP001146120"/>
    </source>
</evidence>
<dbReference type="InterPro" id="IPR050080">
    <property type="entry name" value="RNase_PH"/>
</dbReference>
<dbReference type="Gene3D" id="3.30.230.70">
    <property type="entry name" value="GHMP Kinase, N-terminal domain"/>
    <property type="match status" value="1"/>
</dbReference>
<dbReference type="GO" id="GO:0071028">
    <property type="term" value="P:nuclear mRNA surveillance"/>
    <property type="evidence" value="ECO:0007669"/>
    <property type="project" value="TreeGrafter"/>
</dbReference>
<evidence type="ECO:0000259" key="6">
    <source>
        <dbReference type="Pfam" id="PF01138"/>
    </source>
</evidence>
<comment type="similarity">
    <text evidence="2">Belongs to the RNase PH family.</text>
</comment>
<dbReference type="Pfam" id="PF01138">
    <property type="entry name" value="RNase_PH"/>
    <property type="match status" value="1"/>
</dbReference>
<dbReference type="GO" id="GO:0016075">
    <property type="term" value="P:rRNA catabolic process"/>
    <property type="evidence" value="ECO:0007669"/>
    <property type="project" value="TreeGrafter"/>
</dbReference>
<dbReference type="EMBL" id="DAKRPA010000018">
    <property type="protein sequence ID" value="DBA03509.1"/>
    <property type="molecule type" value="Genomic_DNA"/>
</dbReference>
<comment type="caution">
    <text evidence="7">The sequence shown here is derived from an EMBL/GenBank/DDBJ whole genome shotgun (WGS) entry which is preliminary data.</text>
</comment>
<dbReference type="SUPFAM" id="SSF55666">
    <property type="entry name" value="Ribonuclease PH domain 2-like"/>
    <property type="match status" value="1"/>
</dbReference>
<dbReference type="GO" id="GO:0003723">
    <property type="term" value="F:RNA binding"/>
    <property type="evidence" value="ECO:0007669"/>
    <property type="project" value="TreeGrafter"/>
</dbReference>
<dbReference type="GO" id="GO:0005730">
    <property type="term" value="C:nucleolus"/>
    <property type="evidence" value="ECO:0007669"/>
    <property type="project" value="TreeGrafter"/>
</dbReference>
<name>A0AAV2ZE28_9STRA</name>
<proteinExistence type="inferred from homology"/>
<evidence type="ECO:0000256" key="2">
    <source>
        <dbReference type="ARBA" id="ARBA00006678"/>
    </source>
</evidence>
<accession>A0AAV2ZE28</accession>
<dbReference type="CDD" id="cd11372">
    <property type="entry name" value="RNase_PH_RRP46"/>
    <property type="match status" value="1"/>
</dbReference>
<dbReference type="GO" id="GO:0000177">
    <property type="term" value="C:cytoplasmic exosome (RNase complex)"/>
    <property type="evidence" value="ECO:0007669"/>
    <property type="project" value="TreeGrafter"/>
</dbReference>
<evidence type="ECO:0000313" key="7">
    <source>
        <dbReference type="EMBL" id="DBA03509.1"/>
    </source>
</evidence>
<dbReference type="InterPro" id="IPR036345">
    <property type="entry name" value="ExoRNase_PH_dom2_sf"/>
</dbReference>
<evidence type="ECO:0000256" key="4">
    <source>
        <dbReference type="ARBA" id="ARBA00022835"/>
    </source>
</evidence>
<reference evidence="7" key="2">
    <citation type="journal article" date="2023" name="Microbiol Resour">
        <title>Decontamination and Annotation of the Draft Genome Sequence of the Oomycete Lagenidium giganteum ARSEF 373.</title>
        <authorList>
            <person name="Morgan W.R."/>
            <person name="Tartar A."/>
        </authorList>
    </citation>
    <scope>NUCLEOTIDE SEQUENCE</scope>
    <source>
        <strain evidence="7">ARSEF 373</strain>
    </source>
</reference>
<protein>
    <recommendedName>
        <fullName evidence="6">Exoribonuclease phosphorolytic domain-containing protein</fullName>
    </recommendedName>
</protein>